<dbReference type="OrthoDB" id="178826at2"/>
<gene>
    <name evidence="1" type="ORF">SAMN04488514_11756</name>
</gene>
<dbReference type="Proteomes" id="UP000199440">
    <property type="component" value="Unassembled WGS sequence"/>
</dbReference>
<keyword evidence="2" id="KW-1185">Reference proteome</keyword>
<accession>A0A1G9X8C9</accession>
<dbReference type="EMBL" id="FNGV01000017">
    <property type="protein sequence ID" value="SDM93020.1"/>
    <property type="molecule type" value="Genomic_DNA"/>
</dbReference>
<dbReference type="STRING" id="192904.SAMN04488514_11756"/>
<sequence length="746" mass="83271">MAKFIFWVFRGGILIIFWCNVTWAQDLPESLPEIKYHLTSPDWKPLETPKEAYLEAVKGMVDVAYRFQEGSGAIIDPFLHREHQYSTPYYAFAVAALVDSGYAPEMLSSGVLAMEKALTDFFNGNDSIPDRHGEFYIAALAEAMELYKDHIPKKKYQQWVEMIATPLDSIWDGMSSHLNNWRTYAMKGEWVRAKHGFIDKQKTVGFIEDNWKNYGQYQRIGVTKWNLYEDWSSDPQSLAVEAVGRGNLTSMALAYDGPSAEHLKKIVRRGGATSMLLMSPAGQCPPNGRTDNHVFNDILYQLIFEVLAEDALRLNQTELAGQYRRSALLAFQSIGRWKRFNSPWSGSYSIAKNHFDLKKRTGYQPASQWGNYSGAMMFHLAEAFLTHDSEIKEVPAPTEIGGYAIQTGNRFSTFTANAGGMQVFINLRGASVPKYDEFWTPLGGVRFSKMGWDDRLGPSDGKRINVSDDPVLNSKGLGNPADAIFPQTGLTFGPTWEQDGKWVRIADMATHYQGTVTTEFVHPLLVKFKITYASITGRGGPQFEQRFVVTPDGVMTYLSTTQNTPFGLTVPLLTNDGRPLQTQINSEIASTGYTQSGDTQNFIGLNKSMDVSQDGDAIESTYGSLLPVKFRSNDEQTIVFVYPKSMDAPNAVEVKKSFLLTENGFSSLLGEVEGTLYVGKKTAGGYGQSLDIDQDGTSELVLKKECGFVAQLENDKIITIETDSDVIASVNNKTFELMAYQPMNIK</sequence>
<name>A0A1G9X8C9_9FLAO</name>
<dbReference type="AlphaFoldDB" id="A0A1G9X8C9"/>
<evidence type="ECO:0000313" key="1">
    <source>
        <dbReference type="EMBL" id="SDM93020.1"/>
    </source>
</evidence>
<proteinExistence type="predicted"/>
<dbReference type="RefSeq" id="WP_089895007.1">
    <property type="nucleotide sequence ID" value="NZ_FNGV01000017.1"/>
</dbReference>
<organism evidence="1 2">
    <name type="scientific">Kriegella aquimaris</name>
    <dbReference type="NCBI Taxonomy" id="192904"/>
    <lineage>
        <taxon>Bacteria</taxon>
        <taxon>Pseudomonadati</taxon>
        <taxon>Bacteroidota</taxon>
        <taxon>Flavobacteriia</taxon>
        <taxon>Flavobacteriales</taxon>
        <taxon>Flavobacteriaceae</taxon>
        <taxon>Kriegella</taxon>
    </lineage>
</organism>
<reference evidence="1 2" key="1">
    <citation type="submission" date="2016-10" db="EMBL/GenBank/DDBJ databases">
        <authorList>
            <person name="de Groot N.N."/>
        </authorList>
    </citation>
    <scope>NUCLEOTIDE SEQUENCE [LARGE SCALE GENOMIC DNA]</scope>
    <source>
        <strain evidence="1 2">DSM 19886</strain>
    </source>
</reference>
<evidence type="ECO:0000313" key="2">
    <source>
        <dbReference type="Proteomes" id="UP000199440"/>
    </source>
</evidence>
<protein>
    <submittedName>
        <fullName evidence="1">Uncharacterized protein</fullName>
    </submittedName>
</protein>